<reference evidence="1 2" key="1">
    <citation type="submission" date="2018-09" db="EMBL/GenBank/DDBJ databases">
        <title>Genomic investigation of the strawberry pathogen Phytophthora fragariae indicates pathogenicity is determined by transcriptional variation in three key races.</title>
        <authorList>
            <person name="Adams T.M."/>
            <person name="Armitage A.D."/>
            <person name="Sobczyk M.K."/>
            <person name="Bates H.J."/>
            <person name="Dunwell J.M."/>
            <person name="Nellist C.F."/>
            <person name="Harrison R.J."/>
        </authorList>
    </citation>
    <scope>NUCLEOTIDE SEQUENCE [LARGE SCALE GENOMIC DNA]</scope>
    <source>
        <strain evidence="1 2">SCRP324</strain>
    </source>
</reference>
<evidence type="ECO:0000313" key="1">
    <source>
        <dbReference type="EMBL" id="KAE8979291.1"/>
    </source>
</evidence>
<protein>
    <recommendedName>
        <fullName evidence="3">DDE Tnp4 domain-containing protein</fullName>
    </recommendedName>
</protein>
<name>A0A6A3IBB8_9STRA</name>
<dbReference type="PANTHER" id="PTHR48471">
    <property type="entry name" value="DDE TNP4 DOMAIN-CONTAINING PROTEIN"/>
    <property type="match status" value="1"/>
</dbReference>
<accession>A0A6A3IBB8</accession>
<dbReference type="OrthoDB" id="70213at2759"/>
<proteinExistence type="predicted"/>
<dbReference type="AlphaFoldDB" id="A0A6A3IBB8"/>
<sequence>MYKSRCEKSFINTVSLPPHTYDMLLEVFSRHYVVKSGPSRRGRPRRFVSKNNVLACLLHKYTGAVELKTLCELFGVPPSTMSRTLCQAEVALAASLREIPLAAVQWPSSQLQATWASQVTKREGLLKGCFCVADGKNYAVQAPTNSDVQNAHYNGWLHSVKASLCVVSMLLPA</sequence>
<dbReference type="EMBL" id="QXFU01003008">
    <property type="protein sequence ID" value="KAE8979291.1"/>
    <property type="molecule type" value="Genomic_DNA"/>
</dbReference>
<dbReference type="Proteomes" id="UP000435112">
    <property type="component" value="Unassembled WGS sequence"/>
</dbReference>
<gene>
    <name evidence="1" type="ORF">PR002_g24457</name>
</gene>
<dbReference type="PANTHER" id="PTHR48471:SF1">
    <property type="entry name" value="DDE TNP4 DOMAIN-CONTAINING PROTEIN"/>
    <property type="match status" value="1"/>
</dbReference>
<evidence type="ECO:0000313" key="2">
    <source>
        <dbReference type="Proteomes" id="UP000435112"/>
    </source>
</evidence>
<organism evidence="1 2">
    <name type="scientific">Phytophthora rubi</name>
    <dbReference type="NCBI Taxonomy" id="129364"/>
    <lineage>
        <taxon>Eukaryota</taxon>
        <taxon>Sar</taxon>
        <taxon>Stramenopiles</taxon>
        <taxon>Oomycota</taxon>
        <taxon>Peronosporomycetes</taxon>
        <taxon>Peronosporales</taxon>
        <taxon>Peronosporaceae</taxon>
        <taxon>Phytophthora</taxon>
    </lineage>
</organism>
<comment type="caution">
    <text evidence="1">The sequence shown here is derived from an EMBL/GenBank/DDBJ whole genome shotgun (WGS) entry which is preliminary data.</text>
</comment>
<evidence type="ECO:0008006" key="3">
    <source>
        <dbReference type="Google" id="ProtNLM"/>
    </source>
</evidence>